<dbReference type="InterPro" id="IPR036865">
    <property type="entry name" value="CRAL-TRIO_dom_sf"/>
</dbReference>
<protein>
    <recommendedName>
        <fullName evidence="1">CRAL-TRIO domain-containing protein</fullName>
    </recommendedName>
</protein>
<dbReference type="CDD" id="cd00170">
    <property type="entry name" value="SEC14"/>
    <property type="match status" value="1"/>
</dbReference>
<name>J3JTB6_DENPD</name>
<feature type="domain" description="CRAL-TRIO" evidence="1">
    <location>
        <begin position="120"/>
        <end position="280"/>
    </location>
</feature>
<dbReference type="PANTHER" id="PTHR10174:SF231">
    <property type="entry name" value="CLAVESIN-2-LIKE PROTEIN"/>
    <property type="match status" value="1"/>
</dbReference>
<dbReference type="InterPro" id="IPR001251">
    <property type="entry name" value="CRAL-TRIO_dom"/>
</dbReference>
<evidence type="ECO:0000313" key="3">
    <source>
        <dbReference type="EMBL" id="ENN77977.1"/>
    </source>
</evidence>
<dbReference type="Pfam" id="PF00650">
    <property type="entry name" value="CRAL_TRIO"/>
    <property type="match status" value="1"/>
</dbReference>
<dbReference type="Proteomes" id="UP000019118">
    <property type="component" value="Unassembled WGS sequence"/>
</dbReference>
<dbReference type="PANTHER" id="PTHR10174">
    <property type="entry name" value="ALPHA-TOCOPHEROL TRANSFER PROTEIN-RELATED"/>
    <property type="match status" value="1"/>
</dbReference>
<keyword evidence="5" id="KW-1185">Reference proteome</keyword>
<dbReference type="OrthoDB" id="7837562at2759"/>
<evidence type="ECO:0000313" key="4">
    <source>
        <dbReference type="EnsemblMetazoa" id="XP_019758610.1"/>
    </source>
</evidence>
<dbReference type="HOGENOM" id="CLU_046597_1_0_1"/>
<dbReference type="InterPro" id="IPR036273">
    <property type="entry name" value="CRAL/TRIO_N_dom_sf"/>
</dbReference>
<evidence type="ECO:0000259" key="1">
    <source>
        <dbReference type="PROSITE" id="PS50191"/>
    </source>
</evidence>
<dbReference type="SMART" id="SM00516">
    <property type="entry name" value="SEC14"/>
    <property type="match status" value="1"/>
</dbReference>
<dbReference type="EnsemblMetazoa" id="XM_019903051.1">
    <property type="protein sequence ID" value="XP_019758610.1"/>
    <property type="gene ID" value="LOC109536716"/>
</dbReference>
<dbReference type="EMBL" id="BT126472">
    <property type="protein sequence ID" value="AEE61436.1"/>
    <property type="molecule type" value="mRNA"/>
</dbReference>
<proteinExistence type="evidence at transcript level"/>
<reference evidence="2" key="1">
    <citation type="journal article" date="2012" name="Insect Biochem. Mol. Biol.">
        <title>Transcriptome and full-length cDNA resources for the mountain pine beetle, Dendroctonus ponderosae Hopkins, a major insect pest of pine forests.</title>
        <authorList>
            <person name="Keeling C.I."/>
            <person name="Henderson H."/>
            <person name="Li M."/>
            <person name="Yuen M."/>
            <person name="Clark E.L."/>
            <person name="Fraser J.D."/>
            <person name="Huber D.P."/>
            <person name="Liao N.Y."/>
            <person name="Roderick Docking T."/>
            <person name="Birol I."/>
            <person name="Chan S.K."/>
            <person name="Taylor G.A."/>
            <person name="Palmquist D."/>
            <person name="Jones S.J."/>
            <person name="Bohlmann J."/>
        </authorList>
    </citation>
    <scope>NUCLEOTIDE SEQUENCE</scope>
    <source>
        <tissue evidence="2">Whole larvae</tissue>
    </source>
</reference>
<reference evidence="3 5" key="2">
    <citation type="journal article" date="2013" name="Genome Biol.">
        <title>Draft genome of the mountain pine beetle, Dendroctonus ponderosae Hopkins, a major forest pest.</title>
        <authorList>
            <person name="Keeling C.I."/>
            <person name="Yuen M.M."/>
            <person name="Liao N.Y."/>
            <person name="Docking T.R."/>
            <person name="Chan S.K."/>
            <person name="Taylor G.A."/>
            <person name="Palmquist D.L."/>
            <person name="Jackman S.D."/>
            <person name="Nguyen A."/>
            <person name="Li M."/>
            <person name="Henderson H."/>
            <person name="Janes J.K."/>
            <person name="Zhao Y."/>
            <person name="Pandoh P."/>
            <person name="Moore R."/>
            <person name="Sperling F.A."/>
            <person name="Huber D.P."/>
            <person name="Birol I."/>
            <person name="Jones S.J."/>
            <person name="Bohlmann J."/>
        </authorList>
    </citation>
    <scope>NUCLEOTIDE SEQUENCE</scope>
</reference>
<dbReference type="GO" id="GO:0016020">
    <property type="term" value="C:membrane"/>
    <property type="evidence" value="ECO:0007669"/>
    <property type="project" value="TreeGrafter"/>
</dbReference>
<dbReference type="Gene3D" id="1.10.8.20">
    <property type="entry name" value="N-terminal domain of phosphatidylinositol transfer protein sec14p"/>
    <property type="match status" value="1"/>
</dbReference>
<dbReference type="PRINTS" id="PR00180">
    <property type="entry name" value="CRETINALDHBP"/>
</dbReference>
<reference evidence="4" key="3">
    <citation type="submission" date="2024-08" db="UniProtKB">
        <authorList>
            <consortium name="EnsemblMetazoa"/>
        </authorList>
    </citation>
    <scope>IDENTIFICATION</scope>
</reference>
<organism evidence="2">
    <name type="scientific">Dendroctonus ponderosae</name>
    <name type="common">Mountain pine beetle</name>
    <dbReference type="NCBI Taxonomy" id="77166"/>
    <lineage>
        <taxon>Eukaryota</taxon>
        <taxon>Metazoa</taxon>
        <taxon>Ecdysozoa</taxon>
        <taxon>Arthropoda</taxon>
        <taxon>Hexapoda</taxon>
        <taxon>Insecta</taxon>
        <taxon>Pterygota</taxon>
        <taxon>Neoptera</taxon>
        <taxon>Endopterygota</taxon>
        <taxon>Coleoptera</taxon>
        <taxon>Polyphaga</taxon>
        <taxon>Cucujiformia</taxon>
        <taxon>Curculionidae</taxon>
        <taxon>Scolytinae</taxon>
        <taxon>Dendroctonus</taxon>
    </lineage>
</organism>
<dbReference type="EMBL" id="KB740928">
    <property type="protein sequence ID" value="ENN77977.1"/>
    <property type="molecule type" value="Genomic_DNA"/>
</dbReference>
<dbReference type="Gene3D" id="3.40.525.10">
    <property type="entry name" value="CRAL-TRIO lipid binding domain"/>
    <property type="match status" value="1"/>
</dbReference>
<dbReference type="KEGG" id="dpa:109536716"/>
<dbReference type="GO" id="GO:1902936">
    <property type="term" value="F:phosphatidylinositol bisphosphate binding"/>
    <property type="evidence" value="ECO:0007669"/>
    <property type="project" value="TreeGrafter"/>
</dbReference>
<dbReference type="AlphaFoldDB" id="J3JTB6"/>
<dbReference type="SUPFAM" id="SSF46938">
    <property type="entry name" value="CRAL/TRIO N-terminal domain"/>
    <property type="match status" value="1"/>
</dbReference>
<dbReference type="OMA" id="RDKSRCQ"/>
<evidence type="ECO:0000313" key="5">
    <source>
        <dbReference type="Proteomes" id="UP000019118"/>
    </source>
</evidence>
<dbReference type="PROSITE" id="PS50191">
    <property type="entry name" value="CRAL_TRIO"/>
    <property type="match status" value="1"/>
</dbReference>
<evidence type="ECO:0000313" key="2">
    <source>
        <dbReference type="EMBL" id="AEE61436.1"/>
    </source>
</evidence>
<accession>J3JTB6</accession>
<dbReference type="Gene3D" id="1.20.5.1200">
    <property type="entry name" value="Alpha-tocopherol transfer"/>
    <property type="match status" value="1"/>
</dbReference>
<dbReference type="SUPFAM" id="SSF52087">
    <property type="entry name" value="CRAL/TRIO domain"/>
    <property type="match status" value="1"/>
</dbReference>
<sequence length="298" mass="34568">MFSVILSQSAKEQSANMSEYIDYGWRNNDLFSKSINKTFYKNLTATDREVAIKALRNVIKSCGDIEFKNHIEQDEKTLQKFLFARKFILEDSFETLKNFYWYRKRNPDIFRDLNLDSADVRKALENGLPGVLKDKDRKGRCVLLLTANNWDCSYSLLSIYRAMLVCLEQVTNDLHNQANGVVVIVDWTEFSYKQTSHLKPSILRLMIEGLQDCFPVRFKGIHFIGQPWYVDAALTVIKPFLKEEIKEHIFRHGNNLSTLHELVHRDVLPAELGGEQPSYNPRSFLDSLDTKTLSEKST</sequence>
<gene>
    <name evidence="4" type="primary">109536716</name>
    <name evidence="3" type="ORF">YQE_05653</name>
</gene>